<protein>
    <submittedName>
        <fullName evidence="1">Uncharacterized protein</fullName>
    </submittedName>
</protein>
<gene>
    <name evidence="1" type="ORF">O9X88_06440</name>
</gene>
<dbReference type="EMBL" id="JAPZLR010000003">
    <property type="protein sequence ID" value="MCZ7937179.1"/>
    <property type="molecule type" value="Genomic_DNA"/>
</dbReference>
<dbReference type="RefSeq" id="WP_162520503.1">
    <property type="nucleotide sequence ID" value="NZ_JAAMOL010000007.1"/>
</dbReference>
<dbReference type="Proteomes" id="UP001151018">
    <property type="component" value="Unassembled WGS sequence"/>
</dbReference>
<organism evidence="1 2">
    <name type="scientific">Agrobacterium salinitolerans</name>
    <dbReference type="NCBI Taxonomy" id="1183413"/>
    <lineage>
        <taxon>Bacteria</taxon>
        <taxon>Pseudomonadati</taxon>
        <taxon>Pseudomonadota</taxon>
        <taxon>Alphaproteobacteria</taxon>
        <taxon>Hyphomicrobiales</taxon>
        <taxon>Rhizobiaceae</taxon>
        <taxon>Rhizobium/Agrobacterium group</taxon>
        <taxon>Agrobacterium</taxon>
    </lineage>
</organism>
<accession>A0A9X3QZF3</accession>
<comment type="caution">
    <text evidence="1">The sequence shown here is derived from an EMBL/GenBank/DDBJ whole genome shotgun (WGS) entry which is preliminary data.</text>
</comment>
<evidence type="ECO:0000313" key="2">
    <source>
        <dbReference type="Proteomes" id="UP001151018"/>
    </source>
</evidence>
<evidence type="ECO:0000313" key="1">
    <source>
        <dbReference type="EMBL" id="MCZ7937179.1"/>
    </source>
</evidence>
<reference evidence="1" key="1">
    <citation type="submission" date="2022-12" db="EMBL/GenBank/DDBJ databases">
        <title>Draft genome sequences of 22 rhizogenic Agrobacterium biovar 1 strains, the causative agent of hairy root disease.</title>
        <authorList>
            <person name="Kim N."/>
            <person name="Vargas P."/>
            <person name="Rediers H."/>
        </authorList>
    </citation>
    <scope>NUCLEOTIDE SEQUENCE</scope>
    <source>
        <strain evidence="1">ST15.13.006</strain>
    </source>
</reference>
<proteinExistence type="predicted"/>
<sequence length="61" mass="6726">MAAFIADRRFNGNMNAQSTERHGLAFSMCAASLLNGLNSLVLQRIFNGYDAMQLAYFAAHI</sequence>
<dbReference type="AlphaFoldDB" id="A0A9X3QZF3"/>
<dbReference type="GeneID" id="79862516"/>
<name>A0A9X3QZF3_9HYPH</name>